<dbReference type="InterPro" id="IPR002893">
    <property type="entry name" value="Znf_MYND"/>
</dbReference>
<feature type="compositionally biased region" description="Basic residues" evidence="5">
    <location>
        <begin position="429"/>
        <end position="439"/>
    </location>
</feature>
<feature type="domain" description="MYND-type" evidence="6">
    <location>
        <begin position="19"/>
        <end position="57"/>
    </location>
</feature>
<organism evidence="7 8">
    <name type="scientific">Apiospora kogelbergensis</name>
    <dbReference type="NCBI Taxonomy" id="1337665"/>
    <lineage>
        <taxon>Eukaryota</taxon>
        <taxon>Fungi</taxon>
        <taxon>Dikarya</taxon>
        <taxon>Ascomycota</taxon>
        <taxon>Pezizomycotina</taxon>
        <taxon>Sordariomycetes</taxon>
        <taxon>Xylariomycetidae</taxon>
        <taxon>Amphisphaeriales</taxon>
        <taxon>Apiosporaceae</taxon>
        <taxon>Apiospora</taxon>
    </lineage>
</organism>
<evidence type="ECO:0000313" key="8">
    <source>
        <dbReference type="Proteomes" id="UP001392437"/>
    </source>
</evidence>
<dbReference type="GO" id="GO:0008270">
    <property type="term" value="F:zinc ion binding"/>
    <property type="evidence" value="ECO:0007669"/>
    <property type="project" value="UniProtKB-KW"/>
</dbReference>
<evidence type="ECO:0000256" key="2">
    <source>
        <dbReference type="ARBA" id="ARBA00022771"/>
    </source>
</evidence>
<dbReference type="Proteomes" id="UP001392437">
    <property type="component" value="Unassembled WGS sequence"/>
</dbReference>
<dbReference type="Gene3D" id="6.10.140.2220">
    <property type="match status" value="1"/>
</dbReference>
<evidence type="ECO:0000256" key="3">
    <source>
        <dbReference type="ARBA" id="ARBA00022833"/>
    </source>
</evidence>
<feature type="region of interest" description="Disordered" evidence="5">
    <location>
        <begin position="412"/>
        <end position="439"/>
    </location>
</feature>
<dbReference type="Pfam" id="PF01753">
    <property type="entry name" value="zf-MYND"/>
    <property type="match status" value="1"/>
</dbReference>
<proteinExistence type="predicted"/>
<evidence type="ECO:0000256" key="4">
    <source>
        <dbReference type="PROSITE-ProRule" id="PRU00134"/>
    </source>
</evidence>
<keyword evidence="2 4" id="KW-0863">Zinc-finger</keyword>
<dbReference type="AlphaFoldDB" id="A0AAW0QHJ5"/>
<sequence>MSQSYNAYSGPRGPLQHRCGLCETMRPDLLRCAGCRIVRYCSREHQIQDRSEHKELCKEIGGLRAGLEREDHIVRNATTDNGAPLNAFESLSGRFHISLPTREYIEARYAIAFQARRAGTLDGITEALEHFQDIVWLCRVYSLTTSNDVPALLMRLGQDQECYDFIVWTAKSRDISYDSGNTDLPFLDIKDADVLGLDTLKTVISCFDNIDFLAIILLIKVKLLIDIRNLKVARKVLHGLPVDLCLEVERHAVQSPISLRLVGQSYGYLLSTEVKLMKHCHLIKCKISEKYPEFMAELADLRIETKVAWLWPRNNNPFGLMSKAMEGVYPAWWETPNALELVRAAFHAVQYRNFNVLHEYLGHQGTRLPSMPQEVHKRKRRDPAPYDPDTLEPYEFILIRIIKNSSYLGPKMDIETKKRKNKSKTEKKDKKRHKSGSTR</sequence>
<name>A0AAW0QHJ5_9PEZI</name>
<dbReference type="SUPFAM" id="SSF144232">
    <property type="entry name" value="HIT/MYND zinc finger-like"/>
    <property type="match status" value="1"/>
</dbReference>
<feature type="region of interest" description="Disordered" evidence="5">
    <location>
        <begin position="368"/>
        <end position="387"/>
    </location>
</feature>
<gene>
    <name evidence="7" type="ORF">PG999_012195</name>
</gene>
<keyword evidence="8" id="KW-1185">Reference proteome</keyword>
<evidence type="ECO:0000256" key="5">
    <source>
        <dbReference type="SAM" id="MobiDB-lite"/>
    </source>
</evidence>
<comment type="caution">
    <text evidence="7">The sequence shown here is derived from an EMBL/GenBank/DDBJ whole genome shotgun (WGS) entry which is preliminary data.</text>
</comment>
<evidence type="ECO:0000256" key="1">
    <source>
        <dbReference type="ARBA" id="ARBA00022723"/>
    </source>
</evidence>
<accession>A0AAW0QHJ5</accession>
<protein>
    <submittedName>
        <fullName evidence="7">MYND finger</fullName>
    </submittedName>
</protein>
<keyword evidence="1" id="KW-0479">Metal-binding</keyword>
<dbReference type="EMBL" id="JAQQWP010000009">
    <property type="protein sequence ID" value="KAK8101821.1"/>
    <property type="molecule type" value="Genomic_DNA"/>
</dbReference>
<reference evidence="7 8" key="1">
    <citation type="submission" date="2023-01" db="EMBL/GenBank/DDBJ databases">
        <title>Analysis of 21 Apiospora genomes using comparative genomics revels a genus with tremendous synthesis potential of carbohydrate active enzymes and secondary metabolites.</title>
        <authorList>
            <person name="Sorensen T."/>
        </authorList>
    </citation>
    <scope>NUCLEOTIDE SEQUENCE [LARGE SCALE GENOMIC DNA]</scope>
    <source>
        <strain evidence="7 8">CBS 117206</strain>
    </source>
</reference>
<keyword evidence="3" id="KW-0862">Zinc</keyword>
<evidence type="ECO:0000313" key="7">
    <source>
        <dbReference type="EMBL" id="KAK8101821.1"/>
    </source>
</evidence>
<evidence type="ECO:0000259" key="6">
    <source>
        <dbReference type="PROSITE" id="PS50865"/>
    </source>
</evidence>
<dbReference type="PROSITE" id="PS50865">
    <property type="entry name" value="ZF_MYND_2"/>
    <property type="match status" value="1"/>
</dbReference>